<dbReference type="Pfam" id="PF02687">
    <property type="entry name" value="FtsX"/>
    <property type="match status" value="1"/>
</dbReference>
<proteinExistence type="inferred from homology"/>
<comment type="caution">
    <text evidence="10">The sequence shown here is derived from an EMBL/GenBank/DDBJ whole genome shotgun (WGS) entry which is preliminary data.</text>
</comment>
<dbReference type="PANTHER" id="PTHR30572">
    <property type="entry name" value="MEMBRANE COMPONENT OF TRANSPORTER-RELATED"/>
    <property type="match status" value="1"/>
</dbReference>
<keyword evidence="2" id="KW-1003">Cell membrane</keyword>
<gene>
    <name evidence="10" type="ORF">GGQ80_001661</name>
</gene>
<name>A0A840FKA7_9SPHN</name>
<evidence type="ECO:0000259" key="8">
    <source>
        <dbReference type="Pfam" id="PF02687"/>
    </source>
</evidence>
<protein>
    <submittedName>
        <fullName evidence="10">Putative ABC transport system permease protein</fullName>
    </submittedName>
</protein>
<dbReference type="GO" id="GO:0005886">
    <property type="term" value="C:plasma membrane"/>
    <property type="evidence" value="ECO:0007669"/>
    <property type="project" value="UniProtKB-SubCell"/>
</dbReference>
<evidence type="ECO:0000256" key="1">
    <source>
        <dbReference type="ARBA" id="ARBA00004651"/>
    </source>
</evidence>
<reference evidence="10 11" key="1">
    <citation type="submission" date="2020-08" db="EMBL/GenBank/DDBJ databases">
        <title>Genomic Encyclopedia of Type Strains, Phase IV (KMG-IV): sequencing the most valuable type-strain genomes for metagenomic binning, comparative biology and taxonomic classification.</title>
        <authorList>
            <person name="Goeker M."/>
        </authorList>
    </citation>
    <scope>NUCLEOTIDE SEQUENCE [LARGE SCALE GENOMIC DNA]</scope>
    <source>
        <strain evidence="10 11">YC6723</strain>
    </source>
</reference>
<dbReference type="RefSeq" id="WP_183983628.1">
    <property type="nucleotide sequence ID" value="NZ_JACIEV010000004.1"/>
</dbReference>
<evidence type="ECO:0000256" key="7">
    <source>
        <dbReference type="SAM" id="Phobius"/>
    </source>
</evidence>
<dbReference type="PANTHER" id="PTHR30572:SF4">
    <property type="entry name" value="ABC TRANSPORTER PERMEASE YTRF"/>
    <property type="match status" value="1"/>
</dbReference>
<feature type="domain" description="MacB-like periplasmic core" evidence="9">
    <location>
        <begin position="20"/>
        <end position="244"/>
    </location>
</feature>
<organism evidence="10 11">
    <name type="scientific">Sphingomonas jinjuensis</name>
    <dbReference type="NCBI Taxonomy" id="535907"/>
    <lineage>
        <taxon>Bacteria</taxon>
        <taxon>Pseudomonadati</taxon>
        <taxon>Pseudomonadota</taxon>
        <taxon>Alphaproteobacteria</taxon>
        <taxon>Sphingomonadales</taxon>
        <taxon>Sphingomonadaceae</taxon>
        <taxon>Sphingomonas</taxon>
    </lineage>
</organism>
<dbReference type="Pfam" id="PF12704">
    <property type="entry name" value="MacB_PCD"/>
    <property type="match status" value="1"/>
</dbReference>
<keyword evidence="4 7" id="KW-1133">Transmembrane helix</keyword>
<keyword evidence="3 7" id="KW-0812">Transmembrane</keyword>
<feature type="transmembrane region" description="Helical" evidence="7">
    <location>
        <begin position="21"/>
        <end position="41"/>
    </location>
</feature>
<feature type="transmembrane region" description="Helical" evidence="7">
    <location>
        <begin position="282"/>
        <end position="303"/>
    </location>
</feature>
<dbReference type="EMBL" id="JACIEV010000004">
    <property type="protein sequence ID" value="MBB4153755.1"/>
    <property type="molecule type" value="Genomic_DNA"/>
</dbReference>
<dbReference type="InterPro" id="IPR003838">
    <property type="entry name" value="ABC3_permease_C"/>
</dbReference>
<evidence type="ECO:0000256" key="4">
    <source>
        <dbReference type="ARBA" id="ARBA00022989"/>
    </source>
</evidence>
<comment type="similarity">
    <text evidence="6">Belongs to the ABC-4 integral membrane protein family.</text>
</comment>
<comment type="subcellular location">
    <subcellularLocation>
        <location evidence="1">Cell membrane</location>
        <topology evidence="1">Multi-pass membrane protein</topology>
    </subcellularLocation>
</comment>
<feature type="domain" description="ABC3 transporter permease C-terminal" evidence="8">
    <location>
        <begin position="286"/>
        <end position="398"/>
    </location>
</feature>
<dbReference type="InterPro" id="IPR025857">
    <property type="entry name" value="MacB_PCD"/>
</dbReference>
<dbReference type="Proteomes" id="UP000529795">
    <property type="component" value="Unassembled WGS sequence"/>
</dbReference>
<dbReference type="InterPro" id="IPR050250">
    <property type="entry name" value="Macrolide_Exporter_MacB"/>
</dbReference>
<accession>A0A840FKA7</accession>
<evidence type="ECO:0000256" key="6">
    <source>
        <dbReference type="ARBA" id="ARBA00038076"/>
    </source>
</evidence>
<feature type="transmembrane region" description="Helical" evidence="7">
    <location>
        <begin position="372"/>
        <end position="390"/>
    </location>
</feature>
<feature type="transmembrane region" description="Helical" evidence="7">
    <location>
        <begin position="343"/>
        <end position="365"/>
    </location>
</feature>
<evidence type="ECO:0000256" key="5">
    <source>
        <dbReference type="ARBA" id="ARBA00023136"/>
    </source>
</evidence>
<evidence type="ECO:0000256" key="3">
    <source>
        <dbReference type="ARBA" id="ARBA00022692"/>
    </source>
</evidence>
<sequence>MLGTTLILALRSIRRHLLRSFLTTLGIIIGVAAVVTMVTLGKATTAQVQKNISSLGSNILQIRPGQGFGRGGGGPPPPPLTDDYLRPIRQQITGVTAVAPAVQRSGTAIYAGANWSTSIYGTTNAYFTVQAWPLTAGRDFSPDEEQAGKAVCILGNTVLKNLFPGGDPNAAIGQRIRVADISCNVIGALSMRGQAGFGGDQDDVVLMPMKTVQRRLTGDDKLAAILVGVDQAYDTTQVQASLTSLLRQLRHLQPGQDDNFFIFDTKQISDTLSSTTTLLTRIVTAVAGISLVVGGIGIMNIMLVSVTERTREIGIRLAIGAVASEVLTQFLVEAVALSMLGGVIGLVVAQLAIGALSALGGLPFLFVPEINLLAFGISALIGVVFGYFPARRAAALNPIDALRHE</sequence>
<evidence type="ECO:0000256" key="2">
    <source>
        <dbReference type="ARBA" id="ARBA00022475"/>
    </source>
</evidence>
<keyword evidence="11" id="KW-1185">Reference proteome</keyword>
<dbReference type="AlphaFoldDB" id="A0A840FKA7"/>
<dbReference type="GO" id="GO:0022857">
    <property type="term" value="F:transmembrane transporter activity"/>
    <property type="evidence" value="ECO:0007669"/>
    <property type="project" value="TreeGrafter"/>
</dbReference>
<evidence type="ECO:0000313" key="10">
    <source>
        <dbReference type="EMBL" id="MBB4153755.1"/>
    </source>
</evidence>
<evidence type="ECO:0000259" key="9">
    <source>
        <dbReference type="Pfam" id="PF12704"/>
    </source>
</evidence>
<evidence type="ECO:0000313" key="11">
    <source>
        <dbReference type="Proteomes" id="UP000529795"/>
    </source>
</evidence>
<keyword evidence="5 7" id="KW-0472">Membrane</keyword>